<comment type="caution">
    <text evidence="5">The sequence shown here is derived from an EMBL/GenBank/DDBJ whole genome shotgun (WGS) entry which is preliminary data.</text>
</comment>
<evidence type="ECO:0000256" key="3">
    <source>
        <dbReference type="ARBA" id="ARBA00022946"/>
    </source>
</evidence>
<organism evidence="5 6">
    <name type="scientific">Miscanthus lutarioriparius</name>
    <dbReference type="NCBI Taxonomy" id="422564"/>
    <lineage>
        <taxon>Eukaryota</taxon>
        <taxon>Viridiplantae</taxon>
        <taxon>Streptophyta</taxon>
        <taxon>Embryophyta</taxon>
        <taxon>Tracheophyta</taxon>
        <taxon>Spermatophyta</taxon>
        <taxon>Magnoliopsida</taxon>
        <taxon>Liliopsida</taxon>
        <taxon>Poales</taxon>
        <taxon>Poaceae</taxon>
        <taxon>PACMAD clade</taxon>
        <taxon>Panicoideae</taxon>
        <taxon>Andropogonodae</taxon>
        <taxon>Andropogoneae</taxon>
        <taxon>Saccharinae</taxon>
        <taxon>Miscanthus</taxon>
    </lineage>
</organism>
<dbReference type="PANTHER" id="PTHR47938:SF17">
    <property type="entry name" value="PENTATRICOPEPTIDE REPEAT PROTEIN-RELATED"/>
    <property type="match status" value="1"/>
</dbReference>
<dbReference type="SUPFAM" id="SSF81901">
    <property type="entry name" value="HCP-like"/>
    <property type="match status" value="2"/>
</dbReference>
<evidence type="ECO:0000256" key="4">
    <source>
        <dbReference type="PROSITE-ProRule" id="PRU00708"/>
    </source>
</evidence>
<feature type="repeat" description="PPR" evidence="4">
    <location>
        <begin position="704"/>
        <end position="738"/>
    </location>
</feature>
<evidence type="ECO:0000256" key="2">
    <source>
        <dbReference type="ARBA" id="ARBA00022737"/>
    </source>
</evidence>
<evidence type="ECO:0000256" key="1">
    <source>
        <dbReference type="ARBA" id="ARBA00007626"/>
    </source>
</evidence>
<keyword evidence="3" id="KW-0809">Transit peptide</keyword>
<feature type="repeat" description="PPR" evidence="4">
    <location>
        <begin position="438"/>
        <end position="472"/>
    </location>
</feature>
<dbReference type="OrthoDB" id="185373at2759"/>
<dbReference type="Pfam" id="PF01535">
    <property type="entry name" value="PPR"/>
    <property type="match status" value="1"/>
</dbReference>
<protein>
    <recommendedName>
        <fullName evidence="7">Pentatricopeptide repeat-containing protein</fullName>
    </recommendedName>
</protein>
<dbReference type="AlphaFoldDB" id="A0A811PNA1"/>
<feature type="repeat" description="PPR" evidence="4">
    <location>
        <begin position="739"/>
        <end position="773"/>
    </location>
</feature>
<dbReference type="InterPro" id="IPR011990">
    <property type="entry name" value="TPR-like_helical_dom_sf"/>
</dbReference>
<dbReference type="GO" id="GO:0003729">
    <property type="term" value="F:mRNA binding"/>
    <property type="evidence" value="ECO:0007669"/>
    <property type="project" value="TreeGrafter"/>
</dbReference>
<dbReference type="PANTHER" id="PTHR47938">
    <property type="entry name" value="RESPIRATORY COMPLEX I CHAPERONE (CIA84), PUTATIVE (AFU_ORTHOLOGUE AFUA_2G06020)-RELATED"/>
    <property type="match status" value="1"/>
</dbReference>
<dbReference type="EMBL" id="CAJGYO010000007">
    <property type="protein sequence ID" value="CAD6246994.1"/>
    <property type="molecule type" value="Genomic_DNA"/>
</dbReference>
<feature type="repeat" description="PPR" evidence="4">
    <location>
        <begin position="222"/>
        <end position="256"/>
    </location>
</feature>
<feature type="repeat" description="PPR" evidence="4">
    <location>
        <begin position="403"/>
        <end position="437"/>
    </location>
</feature>
<feature type="repeat" description="PPR" evidence="4">
    <location>
        <begin position="618"/>
        <end position="652"/>
    </location>
</feature>
<feature type="repeat" description="PPR" evidence="4">
    <location>
        <begin position="333"/>
        <end position="367"/>
    </location>
</feature>
<keyword evidence="6" id="KW-1185">Reference proteome</keyword>
<proteinExistence type="inferred from homology"/>
<dbReference type="InterPro" id="IPR002885">
    <property type="entry name" value="PPR_rpt"/>
</dbReference>
<reference evidence="5" key="1">
    <citation type="submission" date="2020-10" db="EMBL/GenBank/DDBJ databases">
        <authorList>
            <person name="Han B."/>
            <person name="Lu T."/>
            <person name="Zhao Q."/>
            <person name="Huang X."/>
            <person name="Zhao Y."/>
        </authorList>
    </citation>
    <scope>NUCLEOTIDE SEQUENCE</scope>
</reference>
<name>A0A811PNA1_9POAL</name>
<evidence type="ECO:0008006" key="7">
    <source>
        <dbReference type="Google" id="ProtNLM"/>
    </source>
</evidence>
<dbReference type="Pfam" id="PF12854">
    <property type="entry name" value="PPR_1"/>
    <property type="match status" value="1"/>
</dbReference>
<comment type="similarity">
    <text evidence="1">Belongs to the PPR family. P subfamily.</text>
</comment>
<evidence type="ECO:0000313" key="5">
    <source>
        <dbReference type="EMBL" id="CAD6246994.1"/>
    </source>
</evidence>
<dbReference type="NCBIfam" id="TIGR00756">
    <property type="entry name" value="PPR"/>
    <property type="match status" value="10"/>
</dbReference>
<evidence type="ECO:0000313" key="6">
    <source>
        <dbReference type="Proteomes" id="UP000604825"/>
    </source>
</evidence>
<feature type="repeat" description="PPR" evidence="4">
    <location>
        <begin position="549"/>
        <end position="583"/>
    </location>
</feature>
<gene>
    <name evidence="5" type="ORF">NCGR_LOCUS31225</name>
</gene>
<dbReference type="Pfam" id="PF13041">
    <property type="entry name" value="PPR_2"/>
    <property type="match status" value="6"/>
</dbReference>
<dbReference type="Proteomes" id="UP000604825">
    <property type="component" value="Unassembled WGS sequence"/>
</dbReference>
<feature type="repeat" description="PPR" evidence="4">
    <location>
        <begin position="584"/>
        <end position="614"/>
    </location>
</feature>
<dbReference type="PROSITE" id="PS51375">
    <property type="entry name" value="PPR"/>
    <property type="match status" value="10"/>
</dbReference>
<dbReference type="Gene3D" id="1.25.40.10">
    <property type="entry name" value="Tetratricopeptide repeat domain"/>
    <property type="match status" value="6"/>
</dbReference>
<accession>A0A811PNA1</accession>
<sequence>MILSRWPKCTAEWFRHRKVFLWEVPSCPYSVLAASVQRDDSSGDERLNCAPDNEPIRKRQRSLSSDSVVQALRCLRRKPAVAFAYFKDIHSLGFHHDFSTYSEIIQILSHSFQGKMLVSLFCEILSGTGNGGPEILTLIDHLSKTCATSHVLSYAVNCLIKAYTTSHDAQETVEMFCHLCRLGFVPTLWACNFLLKFVSESGDSDMVVGAYDRMKGFQLTLDAQSLNIVTRSFFEANKVDEAFQVWVRMIEMGVKPDVHGYSSFIIGLCDCGKYDQAYNMVSRYAVLHEITQERVAIESIAYNMVIDGLCKEMKLEEAEKVLEIKTRHGSAPDLYGYSYLIRSYCKMGNLGKAWHHIEAMVSHGIEINCYIVGYLLQCLKKLGMVSEVIVHFQKFRDLGLHLDGVLYNITMDAYCKLGNMNEAVKLLNEMMAGGLVPDKIHYTCLINGYCLKGETENAWQVFEQMLKENIKPDVVTYNILASGYNRNGAVIKRGNLSEAEVLFSIVEEKGIDNIEVLYSSMVCGYLHSGWTDHAYTLFLRVAKQGNMVDHLSCSKLINSLCLDEKVEEASTVCSMMLEKNVVPDVISYSKLISAYCQTRDMHNAHLWFLDMVERGLSDVIVYTVLMNGYCKVGRLQEACDLFVQMINSGIKPDVVAYTVLLDGHIKETLHQGWQGTANEWRSFRLRTKHKTLLSSMKDMVIEPDVTCYTVLIDGQCKTEYLDEARGLFDEMLVKGLTPDVYAYTALINGYCSQGEIAKAEDLLQEMTDKGMKPDECGHLEHGKIALSGSRRRIKCTYFQRWDQRQPMELCKHHPGKVGGGTGTCTIYEGLLVHFVAATSVFSDNQEQENREQADCCWGLSHCLKTASLAETLMCAGVGDLICTKPQTLIPLVPSAGFSQQKEGNTQQKEGYTHYKVSQPKYSGHFQQQMSSSGAELDDGPPAMPYLFHPDPRTGNLFQNRLQHFIPIGAGSTRENGQNRAESLNSCRCTSWRQFNSSAAANDDWVTPGRISVPSDASKRRVHASGTHSGSGHWFTDDSGRKVCVSKNGHELPRCLSTISKRIHMQKAGTHHWMYKLSLHARSIRQVLAHY</sequence>
<keyword evidence="2" id="KW-0677">Repeat</keyword>
<feature type="repeat" description="PPR" evidence="4">
    <location>
        <begin position="298"/>
        <end position="332"/>
    </location>
</feature>